<evidence type="ECO:0000259" key="3">
    <source>
        <dbReference type="Pfam" id="PF00954"/>
    </source>
</evidence>
<proteinExistence type="predicted"/>
<dbReference type="InterPro" id="IPR000858">
    <property type="entry name" value="S_locus_glycoprot_dom"/>
</dbReference>
<reference evidence="4 5" key="1">
    <citation type="journal article" date="2020" name="IScience">
        <title>Genome Sequencing of the Endangered Kingdonia uniflora (Circaeasteraceae, Ranunculales) Reveals Potential Mechanisms of Evolutionary Specialization.</title>
        <authorList>
            <person name="Sun Y."/>
            <person name="Deng T."/>
            <person name="Zhang A."/>
            <person name="Moore M.J."/>
            <person name="Landis J.B."/>
            <person name="Lin N."/>
            <person name="Zhang H."/>
            <person name="Zhang X."/>
            <person name="Huang J."/>
            <person name="Zhang X."/>
            <person name="Sun H."/>
            <person name="Wang H."/>
        </authorList>
    </citation>
    <scope>NUCLEOTIDE SEQUENCE [LARGE SCALE GENOMIC DNA]</scope>
    <source>
        <strain evidence="4">TB1705</strain>
        <tissue evidence="4">Leaf</tissue>
    </source>
</reference>
<gene>
    <name evidence="4" type="ORF">GIB67_040369</name>
</gene>
<dbReference type="PANTHER" id="PTHR32444:SF183">
    <property type="entry name" value="APPLE DOMAIN-CONTAINING PROTEIN"/>
    <property type="match status" value="1"/>
</dbReference>
<evidence type="ECO:0000313" key="5">
    <source>
        <dbReference type="Proteomes" id="UP000541444"/>
    </source>
</evidence>
<dbReference type="AlphaFoldDB" id="A0A7J7L9G5"/>
<dbReference type="OrthoDB" id="785331at2759"/>
<protein>
    <recommendedName>
        <fullName evidence="3">S-locus glycoprotein domain-containing protein</fullName>
    </recommendedName>
</protein>
<keyword evidence="1" id="KW-0732">Signal</keyword>
<comment type="caution">
    <text evidence="4">The sequence shown here is derived from an EMBL/GenBank/DDBJ whole genome shotgun (WGS) entry which is preliminary data.</text>
</comment>
<dbReference type="PANTHER" id="PTHR32444">
    <property type="entry name" value="BULB-TYPE LECTIN DOMAIN-CONTAINING PROTEIN"/>
    <property type="match status" value="1"/>
</dbReference>
<name>A0A7J7L9G5_9MAGN</name>
<organism evidence="4 5">
    <name type="scientific">Kingdonia uniflora</name>
    <dbReference type="NCBI Taxonomy" id="39325"/>
    <lineage>
        <taxon>Eukaryota</taxon>
        <taxon>Viridiplantae</taxon>
        <taxon>Streptophyta</taxon>
        <taxon>Embryophyta</taxon>
        <taxon>Tracheophyta</taxon>
        <taxon>Spermatophyta</taxon>
        <taxon>Magnoliopsida</taxon>
        <taxon>Ranunculales</taxon>
        <taxon>Circaeasteraceae</taxon>
        <taxon>Kingdonia</taxon>
    </lineage>
</organism>
<accession>A0A7J7L9G5</accession>
<keyword evidence="5" id="KW-1185">Reference proteome</keyword>
<dbReference type="Proteomes" id="UP000541444">
    <property type="component" value="Unassembled WGS sequence"/>
</dbReference>
<sequence length="158" mass="17726">MKLGWNLKTGFSRNLTSRKNGNDPSPGDFTGWIDPHGFPKLVVNQGSIRVDRDGPWNGVRFSGSPELNSHPVFKPFFVSLNEEFYTGFEHTSNSFISRFVMDQSGVLQLQPWNEHKLEGTALQTVHKDRCDNYGICGAYGLCNINNSHVCSCLEGFKP</sequence>
<dbReference type="GO" id="GO:0048544">
    <property type="term" value="P:recognition of pollen"/>
    <property type="evidence" value="ECO:0007669"/>
    <property type="project" value="InterPro"/>
</dbReference>
<dbReference type="Pfam" id="PF00954">
    <property type="entry name" value="S_locus_glycop"/>
    <property type="match status" value="1"/>
</dbReference>
<dbReference type="EMBL" id="JACGCM010002525">
    <property type="protein sequence ID" value="KAF6139222.1"/>
    <property type="molecule type" value="Genomic_DNA"/>
</dbReference>
<evidence type="ECO:0000256" key="2">
    <source>
        <dbReference type="ARBA" id="ARBA00023157"/>
    </source>
</evidence>
<evidence type="ECO:0000313" key="4">
    <source>
        <dbReference type="EMBL" id="KAF6139222.1"/>
    </source>
</evidence>
<evidence type="ECO:0000256" key="1">
    <source>
        <dbReference type="ARBA" id="ARBA00022729"/>
    </source>
</evidence>
<keyword evidence="2" id="KW-1015">Disulfide bond</keyword>
<feature type="domain" description="S-locus glycoprotein" evidence="3">
    <location>
        <begin position="52"/>
        <end position="158"/>
    </location>
</feature>